<evidence type="ECO:0000256" key="1">
    <source>
        <dbReference type="ARBA" id="ARBA00009447"/>
    </source>
</evidence>
<feature type="compositionally biased region" description="Polar residues" evidence="2">
    <location>
        <begin position="155"/>
        <end position="167"/>
    </location>
</feature>
<dbReference type="InterPro" id="IPR057667">
    <property type="entry name" value="HTH_SB"/>
</dbReference>
<dbReference type="InterPro" id="IPR009057">
    <property type="entry name" value="Homeodomain-like_sf"/>
</dbReference>
<dbReference type="InterPro" id="IPR036397">
    <property type="entry name" value="RNaseH_sf"/>
</dbReference>
<dbReference type="InterPro" id="IPR042532">
    <property type="entry name" value="EXOC3/Sec6_C"/>
</dbReference>
<evidence type="ECO:0000256" key="2">
    <source>
        <dbReference type="SAM" id="MobiDB-lite"/>
    </source>
</evidence>
<dbReference type="Pfam" id="PF13358">
    <property type="entry name" value="DDE_3"/>
    <property type="match status" value="1"/>
</dbReference>
<accession>A0AAE0PW11</accession>
<evidence type="ECO:0008006" key="7">
    <source>
        <dbReference type="Google" id="ProtNLM"/>
    </source>
</evidence>
<dbReference type="PANTHER" id="PTHR21292:SF18">
    <property type="entry name" value="TUMOR NECROSIS FACTOR ALPHA-INDUCED PROTEIN 2"/>
    <property type="match status" value="1"/>
</dbReference>
<dbReference type="InterPro" id="IPR010326">
    <property type="entry name" value="EXOC3/Sec6"/>
</dbReference>
<reference evidence="5" key="1">
    <citation type="submission" date="2023-06" db="EMBL/GenBank/DDBJ databases">
        <title>Male Hemibagrus guttatus genome.</title>
        <authorList>
            <person name="Bian C."/>
        </authorList>
    </citation>
    <scope>NUCLEOTIDE SEQUENCE</scope>
    <source>
        <strain evidence="5">Male_cb2023</strain>
        <tissue evidence="5">Muscle</tissue>
    </source>
</reference>
<feature type="region of interest" description="Disordered" evidence="2">
    <location>
        <begin position="150"/>
        <end position="254"/>
    </location>
</feature>
<dbReference type="AlphaFoldDB" id="A0AAE0PW11"/>
<dbReference type="FunFam" id="1.10.357.70:FF:000003">
    <property type="entry name" value="exocyst complex component 3-like protein 2"/>
    <property type="match status" value="1"/>
</dbReference>
<dbReference type="Gene3D" id="1.10.357.70">
    <property type="entry name" value="Exocyst complex component Sec6, C-terminal domain"/>
    <property type="match status" value="1"/>
</dbReference>
<dbReference type="Gene3D" id="1.10.10.10">
    <property type="entry name" value="Winged helix-like DNA-binding domain superfamily/Winged helix DNA-binding domain"/>
    <property type="match status" value="1"/>
</dbReference>
<dbReference type="Pfam" id="PF25787">
    <property type="entry name" value="HTH_SB"/>
    <property type="match status" value="1"/>
</dbReference>
<evidence type="ECO:0000313" key="5">
    <source>
        <dbReference type="EMBL" id="KAK3509214.1"/>
    </source>
</evidence>
<gene>
    <name evidence="5" type="ORF">QTP70_025570</name>
</gene>
<dbReference type="Pfam" id="PF06046">
    <property type="entry name" value="Sec6"/>
    <property type="match status" value="2"/>
</dbReference>
<dbReference type="GO" id="GO:0000145">
    <property type="term" value="C:exocyst"/>
    <property type="evidence" value="ECO:0007669"/>
    <property type="project" value="InterPro"/>
</dbReference>
<evidence type="ECO:0000313" key="6">
    <source>
        <dbReference type="Proteomes" id="UP001274896"/>
    </source>
</evidence>
<comment type="caution">
    <text evidence="5">The sequence shown here is derived from an EMBL/GenBank/DDBJ whole genome shotgun (WGS) entry which is preliminary data.</text>
</comment>
<feature type="region of interest" description="Disordered" evidence="2">
    <location>
        <begin position="1150"/>
        <end position="1173"/>
    </location>
</feature>
<evidence type="ECO:0000259" key="4">
    <source>
        <dbReference type="Pfam" id="PF25787"/>
    </source>
</evidence>
<feature type="compositionally biased region" description="Basic and acidic residues" evidence="2">
    <location>
        <begin position="1159"/>
        <end position="1173"/>
    </location>
</feature>
<name>A0AAE0PW11_9TELE</name>
<protein>
    <recommendedName>
        <fullName evidence="7">Exocyst complex component Sec6</fullName>
    </recommendedName>
</protein>
<dbReference type="EMBL" id="JAUCMX010000027">
    <property type="protein sequence ID" value="KAK3509214.1"/>
    <property type="molecule type" value="Genomic_DNA"/>
</dbReference>
<dbReference type="GO" id="GO:0003676">
    <property type="term" value="F:nucleic acid binding"/>
    <property type="evidence" value="ECO:0007669"/>
    <property type="project" value="InterPro"/>
</dbReference>
<feature type="compositionally biased region" description="Acidic residues" evidence="2">
    <location>
        <begin position="240"/>
        <end position="249"/>
    </location>
</feature>
<sequence>RTHSHFVSQCQTLPGANMPILKKLPGRSRSNLSNSDVMLKHNHDNSKTMLQSNHGNGELILPPSSLNPFDDVDLDVGWNEEEGGVWERGRGLTRSTHEGEVLENEVNAELHGGLKVTDRSKGSSPLRGTLERICGSSPLKTLGKLSKGLRMTRRNVWSNTLPATPTTGKEKKKKNHRRPSEEIMTLLRLAGRRKKSERRESLPEGEVNGEDDEDADRRPSFLRSLSKLRGDSLTSHDSQEAEQENPEEETPIKRREPLSVLEILQLVNERDLLLADTHIQELERECELDPTLLQTPPTTPTTMAATPPPPSSPLWLSLAGQCDDEAPSAWDASLRKIKDVELLYEALQREMWDVVRESLRQPCAGPQLGLVVLVIQQEEHADRVWALRKEAQSELHDGAQTDLHEKAPSDLCERAHSDQRQEAQSNLFEGVRSSKRPRRLRQKWAEAVGEAADWSLPQPGGITAGQMGMFLDRLRGRVVEDMDAARRNVVGVYPKEFSVFQVYMQSYHRGVAKRLRTITAGQVQITDIYSLLDWVYNIYNRDVLGTVGAMGSMDCGALEPLLPAEVMDRLEQECLDTVWDKVTMELSQVLEDEEKRWMKTLHIEEYQSGLARSIIQYKRHLSTTSNSQTPNSTMAKTKELSKDTRNKIVDLHQAGKTESAIGKQLGVKKSTVGAIIRKWKTYKTTDNLPQSGAPRKIPPRGVKMITRTGPGRLIRVKERMNGAMYREILSKNLLPSARALKMKRGWVFQHDNDPKHTARATKEWLRKKHFKVLEWPSQSPDLNPIENHWRELKIRVAQRQPQNITALEEICMEEWAKLPATRLKVDLDRSTGVSQPLGARVARCTLKGLADFLHSFQRKVEMFHETQSEFGDRADGYVSRTIALANCVPPFRSFVERCRQCDPLGSEDSSHRARSSLERIINQSVRVLTDRLFESIRPFFDKLLRKKWLNNTEAYESIEASIKQHFKKFRRMDCPPYQTLVNEVHRRVMVEYVRAIMRGRVICTSLKMRKRLAFRLQDETRQLKALFKDLESTCSWLDNVIGHLADIILLEDTPSIQMEVGVLVKEFPDIRRKHVSAVLNVRGMVQQAERQEILAVVRDFETSNSPTQVSRDHALFSEITVATDMPCLGLVLIRFGLRVSSWVSSARPRRRRPTRFSSRRADDVNEHVTQENQ</sequence>
<evidence type="ECO:0000259" key="3">
    <source>
        <dbReference type="Pfam" id="PF13358"/>
    </source>
</evidence>
<comment type="similarity">
    <text evidence="1">Belongs to the SEC6 family.</text>
</comment>
<feature type="region of interest" description="Disordered" evidence="2">
    <location>
        <begin position="686"/>
        <end position="705"/>
    </location>
</feature>
<feature type="domain" description="Tc1-like transposase DDE" evidence="3">
    <location>
        <begin position="704"/>
        <end position="807"/>
    </location>
</feature>
<feature type="domain" description="Sleeping Beauty transposase HTH" evidence="4">
    <location>
        <begin position="634"/>
        <end position="685"/>
    </location>
</feature>
<feature type="non-terminal residue" evidence="5">
    <location>
        <position position="1"/>
    </location>
</feature>
<dbReference type="GO" id="GO:0006887">
    <property type="term" value="P:exocytosis"/>
    <property type="evidence" value="ECO:0007669"/>
    <property type="project" value="InterPro"/>
</dbReference>
<feature type="compositionally biased region" description="Basic and acidic residues" evidence="2">
    <location>
        <begin position="411"/>
        <end position="421"/>
    </location>
</feature>
<dbReference type="GO" id="GO:0051601">
    <property type="term" value="P:exocyst localization"/>
    <property type="evidence" value="ECO:0007669"/>
    <property type="project" value="TreeGrafter"/>
</dbReference>
<organism evidence="5 6">
    <name type="scientific">Hemibagrus guttatus</name>
    <dbReference type="NCBI Taxonomy" id="175788"/>
    <lineage>
        <taxon>Eukaryota</taxon>
        <taxon>Metazoa</taxon>
        <taxon>Chordata</taxon>
        <taxon>Craniata</taxon>
        <taxon>Vertebrata</taxon>
        <taxon>Euteleostomi</taxon>
        <taxon>Actinopterygii</taxon>
        <taxon>Neopterygii</taxon>
        <taxon>Teleostei</taxon>
        <taxon>Ostariophysi</taxon>
        <taxon>Siluriformes</taxon>
        <taxon>Bagridae</taxon>
        <taxon>Hemibagrus</taxon>
    </lineage>
</organism>
<feature type="region of interest" description="Disordered" evidence="2">
    <location>
        <begin position="411"/>
        <end position="434"/>
    </location>
</feature>
<dbReference type="SUPFAM" id="SSF46689">
    <property type="entry name" value="Homeodomain-like"/>
    <property type="match status" value="1"/>
</dbReference>
<dbReference type="PANTHER" id="PTHR21292">
    <property type="entry name" value="EXOCYST COMPLEX COMPONENT SEC6-RELATED"/>
    <property type="match status" value="1"/>
</dbReference>
<dbReference type="InterPro" id="IPR036388">
    <property type="entry name" value="WH-like_DNA-bd_sf"/>
</dbReference>
<dbReference type="GO" id="GO:0000149">
    <property type="term" value="F:SNARE binding"/>
    <property type="evidence" value="ECO:0007669"/>
    <property type="project" value="TreeGrafter"/>
</dbReference>
<dbReference type="InterPro" id="IPR038717">
    <property type="entry name" value="Tc1-like_DDE_dom"/>
</dbReference>
<dbReference type="Proteomes" id="UP001274896">
    <property type="component" value="Unassembled WGS sequence"/>
</dbReference>
<keyword evidence="6" id="KW-1185">Reference proteome</keyword>
<dbReference type="Gene3D" id="3.30.420.10">
    <property type="entry name" value="Ribonuclease H-like superfamily/Ribonuclease H"/>
    <property type="match status" value="1"/>
</dbReference>
<proteinExistence type="inferred from homology"/>